<proteinExistence type="inferred from homology"/>
<organism evidence="8 9">
    <name type="scientific">Pichia kluyveri</name>
    <name type="common">Yeast</name>
    <dbReference type="NCBI Taxonomy" id="36015"/>
    <lineage>
        <taxon>Eukaryota</taxon>
        <taxon>Fungi</taxon>
        <taxon>Dikarya</taxon>
        <taxon>Ascomycota</taxon>
        <taxon>Saccharomycotina</taxon>
        <taxon>Pichiomycetes</taxon>
        <taxon>Pichiales</taxon>
        <taxon>Pichiaceae</taxon>
        <taxon>Pichia</taxon>
    </lineage>
</organism>
<dbReference type="PANTHER" id="PTHR12841">
    <property type="entry name" value="PROTEIN UNC-50 HOMOLOG"/>
    <property type="match status" value="1"/>
</dbReference>
<evidence type="ECO:0000313" key="8">
    <source>
        <dbReference type="EMBL" id="GMM44561.1"/>
    </source>
</evidence>
<feature type="compositionally biased region" description="Polar residues" evidence="6">
    <location>
        <begin position="38"/>
        <end position="53"/>
    </location>
</feature>
<protein>
    <submittedName>
        <fullName evidence="8">Gmh1 protein</fullName>
    </submittedName>
</protein>
<accession>A0AAV5R1Q9</accession>
<reference evidence="8 9" key="1">
    <citation type="journal article" date="2023" name="Elife">
        <title>Identification of key yeast species and microbe-microbe interactions impacting larval growth of Drosophila in the wild.</title>
        <authorList>
            <person name="Mure A."/>
            <person name="Sugiura Y."/>
            <person name="Maeda R."/>
            <person name="Honda K."/>
            <person name="Sakurai N."/>
            <person name="Takahashi Y."/>
            <person name="Watada M."/>
            <person name="Katoh T."/>
            <person name="Gotoh A."/>
            <person name="Gotoh Y."/>
            <person name="Taniguchi I."/>
            <person name="Nakamura K."/>
            <person name="Hayashi T."/>
            <person name="Katayama T."/>
            <person name="Uemura T."/>
            <person name="Hattori Y."/>
        </authorList>
    </citation>
    <scope>NUCLEOTIDE SEQUENCE [LARGE SCALE GENOMIC DNA]</scope>
    <source>
        <strain evidence="8 9">PK-24</strain>
    </source>
</reference>
<dbReference type="EMBL" id="BTGB01000001">
    <property type="protein sequence ID" value="GMM44561.1"/>
    <property type="molecule type" value="Genomic_DNA"/>
</dbReference>
<feature type="transmembrane region" description="Helical" evidence="7">
    <location>
        <begin position="258"/>
        <end position="275"/>
    </location>
</feature>
<feature type="region of interest" description="Disordered" evidence="6">
    <location>
        <begin position="38"/>
        <end position="57"/>
    </location>
</feature>
<feature type="transmembrane region" description="Helical" evidence="7">
    <location>
        <begin position="156"/>
        <end position="179"/>
    </location>
</feature>
<dbReference type="InterPro" id="IPR007881">
    <property type="entry name" value="UNC-50"/>
</dbReference>
<comment type="caution">
    <text evidence="8">The sequence shown here is derived from an EMBL/GenBank/DDBJ whole genome shotgun (WGS) entry which is preliminary data.</text>
</comment>
<dbReference type="Pfam" id="PF05216">
    <property type="entry name" value="UNC-50"/>
    <property type="match status" value="1"/>
</dbReference>
<evidence type="ECO:0000256" key="5">
    <source>
        <dbReference type="ARBA" id="ARBA00023136"/>
    </source>
</evidence>
<keyword evidence="5 7" id="KW-0472">Membrane</keyword>
<dbReference type="AlphaFoldDB" id="A0AAV5R1Q9"/>
<comment type="similarity">
    <text evidence="2">Belongs to the unc-50 family.</text>
</comment>
<comment type="subcellular location">
    <subcellularLocation>
        <location evidence="1">Membrane</location>
        <topology evidence="1">Multi-pass membrane protein</topology>
    </subcellularLocation>
</comment>
<name>A0AAV5R1Q9_PICKL</name>
<feature type="transmembrane region" description="Helical" evidence="7">
    <location>
        <begin position="126"/>
        <end position="144"/>
    </location>
</feature>
<sequence length="318" mass="37091">MSKRNDSNPILPLTLDDIPKNLPNVSNSSQNDRFSMISSNQGSIPSVSTYAQRQSKRSQLKKIRENLNTRFKVPKYFKRMLIFNSLDFETAFWEMLNLLHSPKRVYKSLYYQKQTKNKWSRDDPSFVLILCFLLIISAIFWGLMYTSGVLGILKLILYMVIVDFILFGLIIATIGWILANKFLLQSDAHIMGESLSNNSILNFIHKFIVFDSILEWSYCFDVHCNAYLIIWLCLYFIQFFFIPLITMNNIFSTIIGNSLYFIALSYYFLITFYGYNALPFLQKTEYLLAPVILFVITWLILTISGINIANIMCDSYFN</sequence>
<evidence type="ECO:0000313" key="9">
    <source>
        <dbReference type="Proteomes" id="UP001378960"/>
    </source>
</evidence>
<feature type="transmembrane region" description="Helical" evidence="7">
    <location>
        <begin position="226"/>
        <end position="246"/>
    </location>
</feature>
<evidence type="ECO:0000256" key="4">
    <source>
        <dbReference type="ARBA" id="ARBA00022989"/>
    </source>
</evidence>
<dbReference type="Proteomes" id="UP001378960">
    <property type="component" value="Unassembled WGS sequence"/>
</dbReference>
<dbReference type="GO" id="GO:0000139">
    <property type="term" value="C:Golgi membrane"/>
    <property type="evidence" value="ECO:0007669"/>
    <property type="project" value="TreeGrafter"/>
</dbReference>
<evidence type="ECO:0000256" key="1">
    <source>
        <dbReference type="ARBA" id="ARBA00004141"/>
    </source>
</evidence>
<dbReference type="PANTHER" id="PTHR12841:SF6">
    <property type="entry name" value="PROTEIN UNC-50 HOMOLOG"/>
    <property type="match status" value="1"/>
</dbReference>
<evidence type="ECO:0000256" key="6">
    <source>
        <dbReference type="SAM" id="MobiDB-lite"/>
    </source>
</evidence>
<keyword evidence="3 7" id="KW-0812">Transmembrane</keyword>
<feature type="transmembrane region" description="Helical" evidence="7">
    <location>
        <begin position="287"/>
        <end position="309"/>
    </location>
</feature>
<keyword evidence="9" id="KW-1185">Reference proteome</keyword>
<gene>
    <name evidence="8" type="ORF">DAPK24_011360</name>
</gene>
<evidence type="ECO:0000256" key="2">
    <source>
        <dbReference type="ARBA" id="ARBA00006293"/>
    </source>
</evidence>
<evidence type="ECO:0000256" key="3">
    <source>
        <dbReference type="ARBA" id="ARBA00022692"/>
    </source>
</evidence>
<keyword evidence="4 7" id="KW-1133">Transmembrane helix</keyword>
<evidence type="ECO:0000256" key="7">
    <source>
        <dbReference type="SAM" id="Phobius"/>
    </source>
</evidence>